<dbReference type="EMBL" id="LWBP01000185">
    <property type="protein sequence ID" value="OQP59028.1"/>
    <property type="molecule type" value="Genomic_DNA"/>
</dbReference>
<keyword evidence="2" id="KW-1185">Reference proteome</keyword>
<organism evidence="1 2">
    <name type="scientific">Niastella populi</name>
    <dbReference type="NCBI Taxonomy" id="550983"/>
    <lineage>
        <taxon>Bacteria</taxon>
        <taxon>Pseudomonadati</taxon>
        <taxon>Bacteroidota</taxon>
        <taxon>Chitinophagia</taxon>
        <taxon>Chitinophagales</taxon>
        <taxon>Chitinophagaceae</taxon>
        <taxon>Niastella</taxon>
    </lineage>
</organism>
<dbReference type="Pfam" id="PF12869">
    <property type="entry name" value="tRNA_anti-like"/>
    <property type="match status" value="1"/>
</dbReference>
<evidence type="ECO:0008006" key="3">
    <source>
        <dbReference type="Google" id="ProtNLM"/>
    </source>
</evidence>
<reference evidence="2" key="1">
    <citation type="submission" date="2016-04" db="EMBL/GenBank/DDBJ databases">
        <authorList>
            <person name="Chen L."/>
            <person name="Zhuang W."/>
            <person name="Wang G."/>
        </authorList>
    </citation>
    <scope>NUCLEOTIDE SEQUENCE [LARGE SCALE GENOMIC DNA]</scope>
    <source>
        <strain evidence="2">208</strain>
    </source>
</reference>
<sequence length="139" mass="15073">MHLWKKIILAVLVLALAAAGYGWYQYQKAPPDIRQEKGDIEIAAVELLKAFQQDETAANIKYVEKVLIVSGTVTGVQTTSSGQATVYLQTDDMLAAVTCSFYKDDEGIKNIKTGSAARIKGVCTGMLTDVVLNKCSLVE</sequence>
<name>A0A1V9FL02_9BACT</name>
<proteinExistence type="predicted"/>
<dbReference type="InterPro" id="IPR024422">
    <property type="entry name" value="Protein_unknown_function_OB"/>
</dbReference>
<dbReference type="Proteomes" id="UP000192276">
    <property type="component" value="Unassembled WGS sequence"/>
</dbReference>
<dbReference type="RefSeq" id="WP_081164711.1">
    <property type="nucleotide sequence ID" value="NZ_LWBP01000185.1"/>
</dbReference>
<evidence type="ECO:0000313" key="1">
    <source>
        <dbReference type="EMBL" id="OQP59028.1"/>
    </source>
</evidence>
<dbReference type="STRING" id="550983.A4R26_21815"/>
<dbReference type="AlphaFoldDB" id="A0A1V9FL02"/>
<accession>A0A1V9FL02</accession>
<gene>
    <name evidence="1" type="ORF">A4R26_21815</name>
</gene>
<comment type="caution">
    <text evidence="1">The sequence shown here is derived from an EMBL/GenBank/DDBJ whole genome shotgun (WGS) entry which is preliminary data.</text>
</comment>
<protein>
    <recommendedName>
        <fullName evidence="3">tRNA_anti-like</fullName>
    </recommendedName>
</protein>
<dbReference type="OrthoDB" id="673558at2"/>
<evidence type="ECO:0000313" key="2">
    <source>
        <dbReference type="Proteomes" id="UP000192276"/>
    </source>
</evidence>